<dbReference type="OrthoDB" id="9764953at2"/>
<dbReference type="AlphaFoldDB" id="A0A2L0FA78"/>
<keyword evidence="1" id="KW-0732">Signal</keyword>
<dbReference type="PANTHER" id="PTHR43037:SF1">
    <property type="entry name" value="BLL1128 PROTEIN"/>
    <property type="match status" value="1"/>
</dbReference>
<protein>
    <submittedName>
        <fullName evidence="2">Uncharacterized protein</fullName>
    </submittedName>
</protein>
<accession>A0A2L0FA78</accession>
<dbReference type="SUPFAM" id="SSF49785">
    <property type="entry name" value="Galactose-binding domain-like"/>
    <property type="match status" value="1"/>
</dbReference>
<gene>
    <name evidence="2" type="ORF">SOCE26_100230</name>
</gene>
<dbReference type="Proteomes" id="UP000238348">
    <property type="component" value="Chromosome"/>
</dbReference>
<dbReference type="PANTHER" id="PTHR43037">
    <property type="entry name" value="UNNAMED PRODUCT-RELATED"/>
    <property type="match status" value="1"/>
</dbReference>
<dbReference type="InterPro" id="IPR029058">
    <property type="entry name" value="AB_hydrolase_fold"/>
</dbReference>
<sequence>MMYEKRSSVHCITAPASRWRHIARSSAARLAARAGQVSCLTAVALSASCGAVDGAEDDLELIDETSAAVLVATSLPCSTISTGSIGYLEHLPSDYATTGDQRYPTMIFLHGRDERGSNLDDLERLKTHGPPKHIKNGHTMTFTVDGKTEKFIVIAPQLSPTFGLTYPQAWLTCVIDHTLANYRADPDRLYVTGLSMGGYGTYAAATSATLAPKIAAVAPIAGGGTVSKACVIADNHIPVWAFHGDADTVVPLATGQAMINAINNCEPPPDPPPIFTIYPGVGHNSWDRAYNTGHTYHNPNLYEWLLRQRRDGASVKLTPVSVTKESGLGDAGMLIDEQGIAGDPRDGTAGQPVQGWASGYASDMPANAYIDLGEEVDLTDVYLFDANGNNTTRNDEWVVSVGAPGSWTVVATEPSDRYLVWKRHTVSARTRYVRISNRVAFIGMNEVVLYGRR</sequence>
<reference evidence="2 3" key="1">
    <citation type="submission" date="2015-09" db="EMBL/GenBank/DDBJ databases">
        <title>Sorangium comparison.</title>
        <authorList>
            <person name="Zaburannyi N."/>
            <person name="Bunk B."/>
            <person name="Overmann J."/>
            <person name="Mueller R."/>
        </authorList>
    </citation>
    <scope>NUCLEOTIDE SEQUENCE [LARGE SCALE GENOMIC DNA]</scope>
    <source>
        <strain evidence="2 3">So ce26</strain>
    </source>
</reference>
<dbReference type="SUPFAM" id="SSF53474">
    <property type="entry name" value="alpha/beta-Hydrolases"/>
    <property type="match status" value="1"/>
</dbReference>
<organism evidence="2 3">
    <name type="scientific">Sorangium cellulosum</name>
    <name type="common">Polyangium cellulosum</name>
    <dbReference type="NCBI Taxonomy" id="56"/>
    <lineage>
        <taxon>Bacteria</taxon>
        <taxon>Pseudomonadati</taxon>
        <taxon>Myxococcota</taxon>
        <taxon>Polyangia</taxon>
        <taxon>Polyangiales</taxon>
        <taxon>Polyangiaceae</taxon>
        <taxon>Sorangium</taxon>
    </lineage>
</organism>
<dbReference type="Gene3D" id="3.40.50.1820">
    <property type="entry name" value="alpha/beta hydrolase"/>
    <property type="match status" value="1"/>
</dbReference>
<dbReference type="InterPro" id="IPR008979">
    <property type="entry name" value="Galactose-bd-like_sf"/>
</dbReference>
<dbReference type="Gene3D" id="2.60.120.260">
    <property type="entry name" value="Galactose-binding domain-like"/>
    <property type="match status" value="1"/>
</dbReference>
<evidence type="ECO:0000256" key="1">
    <source>
        <dbReference type="ARBA" id="ARBA00022729"/>
    </source>
</evidence>
<name>A0A2L0FA78_SORCE</name>
<evidence type="ECO:0000313" key="3">
    <source>
        <dbReference type="Proteomes" id="UP000238348"/>
    </source>
</evidence>
<proteinExistence type="predicted"/>
<dbReference type="EMBL" id="CP012673">
    <property type="protein sequence ID" value="AUX48485.1"/>
    <property type="molecule type" value="Genomic_DNA"/>
</dbReference>
<dbReference type="RefSeq" id="WP_159398009.1">
    <property type="nucleotide sequence ID" value="NZ_CP012673.1"/>
</dbReference>
<evidence type="ECO:0000313" key="2">
    <source>
        <dbReference type="EMBL" id="AUX48485.1"/>
    </source>
</evidence>
<dbReference type="InterPro" id="IPR050955">
    <property type="entry name" value="Plant_Biomass_Hydrol_Est"/>
</dbReference>